<evidence type="ECO:0000259" key="2">
    <source>
        <dbReference type="Pfam" id="PF23639"/>
    </source>
</evidence>
<gene>
    <name evidence="3" type="ORF">GCM10011402_36310</name>
</gene>
<organism evidence="3 4">
    <name type="scientific">Paracoccus acridae</name>
    <dbReference type="NCBI Taxonomy" id="1795310"/>
    <lineage>
        <taxon>Bacteria</taxon>
        <taxon>Pseudomonadati</taxon>
        <taxon>Pseudomonadota</taxon>
        <taxon>Alphaproteobacteria</taxon>
        <taxon>Rhodobacterales</taxon>
        <taxon>Paracoccaceae</taxon>
        <taxon>Paracoccus</taxon>
    </lineage>
</organism>
<dbReference type="Pfam" id="PF13362">
    <property type="entry name" value="Toprim_3"/>
    <property type="match status" value="1"/>
</dbReference>
<dbReference type="InterPro" id="IPR006171">
    <property type="entry name" value="TOPRIM_dom"/>
</dbReference>
<dbReference type="Proteomes" id="UP000640509">
    <property type="component" value="Unassembled WGS sequence"/>
</dbReference>
<comment type="caution">
    <text evidence="3">The sequence shown here is derived from an EMBL/GenBank/DDBJ whole genome shotgun (WGS) entry which is preliminary data.</text>
</comment>
<evidence type="ECO:0000313" key="4">
    <source>
        <dbReference type="Proteomes" id="UP000640509"/>
    </source>
</evidence>
<evidence type="ECO:0000313" key="3">
    <source>
        <dbReference type="EMBL" id="GGF80430.1"/>
    </source>
</evidence>
<name>A0ABQ1VMH7_9RHOB</name>
<feature type="domain" description="DUF7146" evidence="2">
    <location>
        <begin position="124"/>
        <end position="229"/>
    </location>
</feature>
<evidence type="ECO:0000259" key="1">
    <source>
        <dbReference type="Pfam" id="PF13362"/>
    </source>
</evidence>
<protein>
    <submittedName>
        <fullName evidence="3">DNA primase</fullName>
    </submittedName>
</protein>
<dbReference type="InterPro" id="IPR055570">
    <property type="entry name" value="DUF7146"/>
</dbReference>
<proteinExistence type="predicted"/>
<dbReference type="RefSeq" id="WP_188717064.1">
    <property type="nucleotide sequence ID" value="NZ_BMIV01000028.1"/>
</dbReference>
<dbReference type="Pfam" id="PF23639">
    <property type="entry name" value="DUF7146"/>
    <property type="match status" value="1"/>
</dbReference>
<accession>A0ABQ1VMH7</accession>
<feature type="domain" description="Toprim" evidence="1">
    <location>
        <begin position="236"/>
        <end position="325"/>
    </location>
</feature>
<sequence length="347" mass="37133">MPRHEALDLAIRLGRQAEAVCRHYLSSGHRAGNYWLVGDVHNTPGRSMFVRLSGPETGKGAAGKWTDASEGCHGDLLDIIREAQGFTDFKDVLAEAGRFLALPHPEPGPDQEGRDRTIPAAPGSRKAARRLFAMAEPIAGTLVETYLRGRSITALTGTAALRYHPCCYYRPDHAGPTEARPAMIAAVTDLAGRQTGAHRTWLAPDGSGKAPIATPRRAMGELLGHGVRFGVADDVLAVGEGIETVLSPRQVLPGMPMLAALSAAHLAAVLFPPTLRRLYVLCDRDPAGDRARDSLLARAASLGIEAIALVPVEGDFNDDLRHRGAAALSAALKDVLHPDDRRRFLQG</sequence>
<reference evidence="4" key="1">
    <citation type="journal article" date="2019" name="Int. J. Syst. Evol. Microbiol.">
        <title>The Global Catalogue of Microorganisms (GCM) 10K type strain sequencing project: providing services to taxonomists for standard genome sequencing and annotation.</title>
        <authorList>
            <consortium name="The Broad Institute Genomics Platform"/>
            <consortium name="The Broad Institute Genome Sequencing Center for Infectious Disease"/>
            <person name="Wu L."/>
            <person name="Ma J."/>
        </authorList>
    </citation>
    <scope>NUCLEOTIDE SEQUENCE [LARGE SCALE GENOMIC DNA]</scope>
    <source>
        <strain evidence="4">CGMCC 1.15419</strain>
    </source>
</reference>
<dbReference type="EMBL" id="BMIV01000028">
    <property type="protein sequence ID" value="GGF80430.1"/>
    <property type="molecule type" value="Genomic_DNA"/>
</dbReference>
<keyword evidence="4" id="KW-1185">Reference proteome</keyword>